<feature type="region of interest" description="Disordered" evidence="7">
    <location>
        <begin position="2320"/>
        <end position="2346"/>
    </location>
</feature>
<evidence type="ECO:0000256" key="6">
    <source>
        <dbReference type="ARBA" id="ARBA00046326"/>
    </source>
</evidence>
<dbReference type="OrthoDB" id="297643at2759"/>
<sequence length="2346" mass="262085">MEIKNKPPHNAGELQTNSFTASETDLSLSTPSLQHRINEKTEGNEWADVSAFLTKLSRALEMYSQFEIVPHKETVSKRLAQCLNPALPTGVHQKALQLYQQIFEKIKNDQLIVDLPLYSFGLFPFLRNASLKVRPQLLKIFEKYYLPLGSKLRSCTKSFTIALLPGLEEERSETYERVVKMLDKVRENTEPSFFYQTLFLTIITNPELRLCAISYLSLRLKVIKTESDLEKYTGGDGGLMIRALAASLGDSKTLVIRATLDFMINQIPLQCSKILTKKNIVILMKSALQVVLRKDMSLNRRLYTWLLGSGESEAEHEIFFEKYTHESVTVAISELFSTGDAPMSSPLASDIEQLPFRIMIGLLDKQEIVQPILTDTFNAILAGLYAKGRISEGRNHITRPFVLQNSGSSASLLSPKLLQISRRFMEMLNPTFIWSQLIALLYPQSNSTDSEAVSFTEKLKKNMRKVQFFLQTFELSDDETLHVHLPAIFLGMLAIAQNIARNSEVSICDKKQLLPILTSMIVEVFGRIPTNIFSQRNPKSPRSGTSLEQDAIESPATEKLSSYDYIRSFYAIGSNSMVDSLDKNKNVTPDKVISPLAQNFAGLSMGEGASASDTVLLPNQLIIRVVHLCQALVSSLGEMFLAQFSESSDDSTVEAKSPSGLQASYEMVSSFEQLTLLLHKTTLYAVRLFGLSPSRLSNAGNSEGTSWITVLLECCSCGVQYQDGSAIAFRITNTALTTAIECTQLGVVPRTEVESQLESIVKGLWKYLSAKWLQYNKRAACLIYQLHCEWKDGRVEWILIAILNSTDQVGQPLSHNHGFDRGYGSKPMSLESDEDEFEKFVVFWTGIQDYAMRDISLSDDNGKVRPLAFTRLLLAIMDSIGAPNIPPPSLSTAKLATRHYNATRAISKLARMDVGCIVRPLLLLIIAENGIADSIDIEILPEERASLYTYSRKFEHSRVLYYIQTLYHFLSTSNGGPTYKWMSKQKVESVILKSIHGHAWGRVPPLATYFECFIRVLLRLGLTLDKASLHPDTQLKSSSPFIDSIQEASLETITLLIGPNSDATGRSSFFYEYQWPPQLLNEFQTTLAQHLLYHLKFTKNTRQVSRLLNILVCLLQNQAYQGSTPQPIASKNANITDEDFETLITTPVFVSLLVNGVSTVMHGSLLQRWCDLFRVCLNYLDRSISNASSYSASRILGVSFTRFVVPTLRAVIMQLHKYTRFFERFMMNPGISFAIDSSNYSVEDRMKSGIMVLDSTTSSNSSMVDHESSPDPLLPSALGPNCNVIDTIITLLDFVDLGLQFCLSKPKELIKLENNVLIVGKTSHSQGSAYGQKAANSDSASIPMFSYVTGIFGADTPASTNNSDSARNDSDGPLVGHYGQLSVLPLISTLLGAWNAFQITGSKIMSTNDLISSGADLHYPSSVYSSNFDGPMSYEMDALSVENNFNDMITKESYPILRRRVHARITKLLKHFQQQRPTELVEAMGKLWEEKNPDWWVSLHSSMSEFGGHSQNNGLGSLPISMSTLSGGSRNSWWSSELLDMIESVKPWGPVRISELLLELLQRRVSAAIQSSDGTGSGNSGSNNQTGISDSFSSNKISDIGLIRFTEMYIDERIDSQKQTMTEKEGQSGIESIQGLALSILRECCNNSQSLKYMLPFMLRLYTVICIKLAKLAREKSNSSYYSRDLFEAYTEIADHCILIAGRSFDQSSWIRRQLNSQNGGGGNDFEYHGVTATSLASDASQEFVIKQNADGKESSAQQKATNKRVARITENDIIEHILMYLRDPVLTQLGLLIPDVDSQTVLATNLMHYLVTPALKSHMTGGYYAPANTSATQSRHFMVILDILISLSKHTSLTRLWRREAWEFFNDPKFFQHQKLISKHTSDLSPISGKRGESPSHFNAFNSTFSYLEKWRFLIRSLVSSDKDKMADLLGRLSTSPMNALFTNRDQEALQRALSLRRVSFVIWAGDPNYYSTQIPQIQEKLVELIKNSAYHQVQVEIFLCLRVLLCRVSPHHLMGFWPVLITEVTHIFRTQINSTVSLISNGLAMDTDASEAGRKTRFGRDATLKNKINRQQMDVFLSACKFLDFLITMDTSGFLVHQWLFITDTIDALYGGQNSPYALIDILSSRLLSVPHHRRRRSSAVGSKKNGTIDFDDLDADALGDSLNYYVEASPNKIPTSAVVSTGQDTISSGLPLSKVHSIWSRFPNVYYNYHQFDASGDGGGTSLKPTTSVSSSSNPKFIAVDAPLKRPMIRLRSINSIRQLDDFIHNASLQQYQAAFTLAMPDLLFVDLLLKQDLGHQSYISHNVAPVSSIASSSTEYGMRSPRLGATDNPPRNDFANESGSFD</sequence>
<evidence type="ECO:0000256" key="2">
    <source>
        <dbReference type="ARBA" id="ARBA00022448"/>
    </source>
</evidence>
<dbReference type="Pfam" id="PF24597">
    <property type="entry name" value="TPR_DOP1_M"/>
    <property type="match status" value="1"/>
</dbReference>
<feature type="compositionally biased region" description="Polar residues" evidence="7">
    <location>
        <begin position="13"/>
        <end position="25"/>
    </location>
</feature>
<evidence type="ECO:0000256" key="1">
    <source>
        <dbReference type="ARBA" id="ARBA00004395"/>
    </source>
</evidence>
<dbReference type="GO" id="GO:0000139">
    <property type="term" value="C:Golgi membrane"/>
    <property type="evidence" value="ECO:0007669"/>
    <property type="project" value="UniProtKB-SubCell"/>
</dbReference>
<evidence type="ECO:0000259" key="9">
    <source>
        <dbReference type="Pfam" id="PF24597"/>
    </source>
</evidence>
<protein>
    <recommendedName>
        <fullName evidence="13">Dopey N-terminal domain-containing protein</fullName>
    </recommendedName>
</protein>
<dbReference type="InterPro" id="IPR056457">
    <property type="entry name" value="DOP1_C"/>
</dbReference>
<accession>A0A9W8A0Q5</accession>
<evidence type="ECO:0000256" key="5">
    <source>
        <dbReference type="ARBA" id="ARBA00023136"/>
    </source>
</evidence>
<dbReference type="GO" id="GO:0005768">
    <property type="term" value="C:endosome"/>
    <property type="evidence" value="ECO:0007669"/>
    <property type="project" value="TreeGrafter"/>
</dbReference>
<dbReference type="GO" id="GO:0006895">
    <property type="term" value="P:Golgi to endosome transport"/>
    <property type="evidence" value="ECO:0007669"/>
    <property type="project" value="InterPro"/>
</dbReference>
<feature type="region of interest" description="Disordered" evidence="7">
    <location>
        <begin position="1570"/>
        <end position="1590"/>
    </location>
</feature>
<reference evidence="11" key="1">
    <citation type="submission" date="2022-07" db="EMBL/GenBank/DDBJ databases">
        <title>Phylogenomic reconstructions and comparative analyses of Kickxellomycotina fungi.</title>
        <authorList>
            <person name="Reynolds N.K."/>
            <person name="Stajich J.E."/>
            <person name="Barry K."/>
            <person name="Grigoriev I.V."/>
            <person name="Crous P."/>
            <person name="Smith M.E."/>
        </authorList>
    </citation>
    <scope>NUCLEOTIDE SEQUENCE</scope>
    <source>
        <strain evidence="11">NBRC 100468</strain>
    </source>
</reference>
<comment type="subcellular location">
    <subcellularLocation>
        <location evidence="1">Golgi apparatus membrane</location>
        <topology evidence="1">Peripheral membrane protein</topology>
    </subcellularLocation>
</comment>
<keyword evidence="2" id="KW-0813">Transport</keyword>
<dbReference type="InterPro" id="IPR056458">
    <property type="entry name" value="TPR_DOP1_M"/>
</dbReference>
<evidence type="ECO:0000256" key="7">
    <source>
        <dbReference type="SAM" id="MobiDB-lite"/>
    </source>
</evidence>
<keyword evidence="5" id="KW-0472">Membrane</keyword>
<dbReference type="EMBL" id="JANBPU010000012">
    <property type="protein sequence ID" value="KAJ1920551.1"/>
    <property type="molecule type" value="Genomic_DNA"/>
</dbReference>
<feature type="domain" description="DOP1-like middle TPR" evidence="9">
    <location>
        <begin position="319"/>
        <end position="546"/>
    </location>
</feature>
<dbReference type="GO" id="GO:0005802">
    <property type="term" value="C:trans-Golgi network"/>
    <property type="evidence" value="ECO:0007669"/>
    <property type="project" value="TreeGrafter"/>
</dbReference>
<dbReference type="PANTHER" id="PTHR14042">
    <property type="entry name" value="DOPEY-RELATED"/>
    <property type="match status" value="1"/>
</dbReference>
<evidence type="ECO:0000256" key="3">
    <source>
        <dbReference type="ARBA" id="ARBA00022927"/>
    </source>
</evidence>
<dbReference type="PANTHER" id="PTHR14042:SF24">
    <property type="entry name" value="PROTEIN DOPEY-1 HOMOLOG"/>
    <property type="match status" value="1"/>
</dbReference>
<comment type="similarity">
    <text evidence="6">Belongs to the DOP1 family.</text>
</comment>
<dbReference type="Proteomes" id="UP001150538">
    <property type="component" value="Unassembled WGS sequence"/>
</dbReference>
<evidence type="ECO:0008006" key="13">
    <source>
        <dbReference type="Google" id="ProtNLM"/>
    </source>
</evidence>
<keyword evidence="4" id="KW-0333">Golgi apparatus</keyword>
<feature type="compositionally biased region" description="Low complexity" evidence="7">
    <location>
        <begin position="1570"/>
        <end position="1587"/>
    </location>
</feature>
<dbReference type="GO" id="GO:0015031">
    <property type="term" value="P:protein transport"/>
    <property type="evidence" value="ECO:0007669"/>
    <property type="project" value="UniProtKB-KW"/>
</dbReference>
<feature type="region of interest" description="Disordered" evidence="7">
    <location>
        <begin position="1"/>
        <end position="25"/>
    </location>
</feature>
<proteinExistence type="inferred from homology"/>
<gene>
    <name evidence="11" type="ORF">H4219_001250</name>
</gene>
<evidence type="ECO:0000313" key="12">
    <source>
        <dbReference type="Proteomes" id="UP001150538"/>
    </source>
</evidence>
<keyword evidence="3" id="KW-0653">Protein transport</keyword>
<dbReference type="InterPro" id="IPR007249">
    <property type="entry name" value="DOP1_N"/>
</dbReference>
<organism evidence="11 12">
    <name type="scientific">Mycoemilia scoparia</name>
    <dbReference type="NCBI Taxonomy" id="417184"/>
    <lineage>
        <taxon>Eukaryota</taxon>
        <taxon>Fungi</taxon>
        <taxon>Fungi incertae sedis</taxon>
        <taxon>Zoopagomycota</taxon>
        <taxon>Kickxellomycotina</taxon>
        <taxon>Kickxellomycetes</taxon>
        <taxon>Kickxellales</taxon>
        <taxon>Kickxellaceae</taxon>
        <taxon>Mycoemilia</taxon>
    </lineage>
</organism>
<evidence type="ECO:0000313" key="11">
    <source>
        <dbReference type="EMBL" id="KAJ1920551.1"/>
    </source>
</evidence>
<keyword evidence="12" id="KW-1185">Reference proteome</keyword>
<comment type="caution">
    <text evidence="11">The sequence shown here is derived from an EMBL/GenBank/DDBJ whole genome shotgun (WGS) entry which is preliminary data.</text>
</comment>
<feature type="domain" description="DOP1-like C-terminal" evidence="10">
    <location>
        <begin position="1903"/>
        <end position="2128"/>
    </location>
</feature>
<dbReference type="Pfam" id="PF04118">
    <property type="entry name" value="Dopey_N"/>
    <property type="match status" value="1"/>
</dbReference>
<evidence type="ECO:0000259" key="8">
    <source>
        <dbReference type="Pfam" id="PF04118"/>
    </source>
</evidence>
<evidence type="ECO:0000256" key="4">
    <source>
        <dbReference type="ARBA" id="ARBA00023034"/>
    </source>
</evidence>
<feature type="domain" description="DOP1 N-terminal" evidence="8">
    <location>
        <begin position="42"/>
        <end position="309"/>
    </location>
</feature>
<evidence type="ECO:0000259" key="10">
    <source>
        <dbReference type="Pfam" id="PF24598"/>
    </source>
</evidence>
<dbReference type="Pfam" id="PF24598">
    <property type="entry name" value="DOP1_C"/>
    <property type="match status" value="1"/>
</dbReference>
<dbReference type="GO" id="GO:0005829">
    <property type="term" value="C:cytosol"/>
    <property type="evidence" value="ECO:0007669"/>
    <property type="project" value="GOC"/>
</dbReference>
<name>A0A9W8A0Q5_9FUNG</name>
<dbReference type="InterPro" id="IPR040314">
    <property type="entry name" value="DOP1"/>
</dbReference>